<gene>
    <name evidence="1" type="ORF">METZ01_LOCUS162585</name>
</gene>
<accession>A0A382B884</accession>
<dbReference type="AlphaFoldDB" id="A0A382B884"/>
<organism evidence="1">
    <name type="scientific">marine metagenome</name>
    <dbReference type="NCBI Taxonomy" id="408172"/>
    <lineage>
        <taxon>unclassified sequences</taxon>
        <taxon>metagenomes</taxon>
        <taxon>ecological metagenomes</taxon>
    </lineage>
</organism>
<sequence>VCPAWLALRLPYNRIYLTFAAIFRSLMTVFDSITTHDKVQYLTIRIGCSSFRTTVGSLTPCALDTRASWTS</sequence>
<reference evidence="1" key="1">
    <citation type="submission" date="2018-05" db="EMBL/GenBank/DDBJ databases">
        <authorList>
            <person name="Lanie J.A."/>
            <person name="Ng W.-L."/>
            <person name="Kazmierczak K.M."/>
            <person name="Andrzejewski T.M."/>
            <person name="Davidsen T.M."/>
            <person name="Wayne K.J."/>
            <person name="Tettelin H."/>
            <person name="Glass J.I."/>
            <person name="Rusch D."/>
            <person name="Podicherti R."/>
            <person name="Tsui H.-C.T."/>
            <person name="Winkler M.E."/>
        </authorList>
    </citation>
    <scope>NUCLEOTIDE SEQUENCE</scope>
</reference>
<dbReference type="EMBL" id="UINC01028554">
    <property type="protein sequence ID" value="SVB09731.1"/>
    <property type="molecule type" value="Genomic_DNA"/>
</dbReference>
<feature type="non-terminal residue" evidence="1">
    <location>
        <position position="1"/>
    </location>
</feature>
<protein>
    <submittedName>
        <fullName evidence="1">Uncharacterized protein</fullName>
    </submittedName>
</protein>
<evidence type="ECO:0000313" key="1">
    <source>
        <dbReference type="EMBL" id="SVB09731.1"/>
    </source>
</evidence>
<proteinExistence type="predicted"/>
<name>A0A382B884_9ZZZZ</name>